<evidence type="ECO:0000313" key="2">
    <source>
        <dbReference type="Proteomes" id="UP000887540"/>
    </source>
</evidence>
<dbReference type="Proteomes" id="UP000887540">
    <property type="component" value="Unplaced"/>
</dbReference>
<evidence type="ECO:0000256" key="1">
    <source>
        <dbReference type="ARBA" id="ARBA00022441"/>
    </source>
</evidence>
<dbReference type="PANTHER" id="PTHR46461:SF1">
    <property type="entry name" value="KELCH DOMAIN-CONTAINING PROTEIN 3"/>
    <property type="match status" value="1"/>
</dbReference>
<dbReference type="InterPro" id="IPR015915">
    <property type="entry name" value="Kelch-typ_b-propeller"/>
</dbReference>
<name>A0A914DQC8_9BILA</name>
<proteinExistence type="predicted"/>
<dbReference type="GO" id="GO:0005737">
    <property type="term" value="C:cytoplasm"/>
    <property type="evidence" value="ECO:0007669"/>
    <property type="project" value="TreeGrafter"/>
</dbReference>
<dbReference type="InterPro" id="IPR006652">
    <property type="entry name" value="Kelch_1"/>
</dbReference>
<dbReference type="AlphaFoldDB" id="A0A914DQC8"/>
<protein>
    <submittedName>
        <fullName evidence="3">Kelch domain-containing protein 3</fullName>
    </submittedName>
</protein>
<organism evidence="2 3">
    <name type="scientific">Acrobeloides nanus</name>
    <dbReference type="NCBI Taxonomy" id="290746"/>
    <lineage>
        <taxon>Eukaryota</taxon>
        <taxon>Metazoa</taxon>
        <taxon>Ecdysozoa</taxon>
        <taxon>Nematoda</taxon>
        <taxon>Chromadorea</taxon>
        <taxon>Rhabditida</taxon>
        <taxon>Tylenchina</taxon>
        <taxon>Cephalobomorpha</taxon>
        <taxon>Cephaloboidea</taxon>
        <taxon>Cephalobidae</taxon>
        <taxon>Acrobeloides</taxon>
    </lineage>
</organism>
<dbReference type="GO" id="GO:0003682">
    <property type="term" value="F:chromatin binding"/>
    <property type="evidence" value="ECO:0007669"/>
    <property type="project" value="InterPro"/>
</dbReference>
<keyword evidence="2" id="KW-1185">Reference proteome</keyword>
<reference evidence="3" key="1">
    <citation type="submission" date="2022-11" db="UniProtKB">
        <authorList>
            <consortium name="WormBaseParasite"/>
        </authorList>
    </citation>
    <scope>IDENTIFICATION</scope>
</reference>
<dbReference type="SUPFAM" id="SSF117281">
    <property type="entry name" value="Kelch motif"/>
    <property type="match status" value="2"/>
</dbReference>
<dbReference type="PANTHER" id="PTHR46461">
    <property type="entry name" value="KELCH DOMAIN-CONTAINING PROTEIN 3"/>
    <property type="match status" value="1"/>
</dbReference>
<sequence length="482" mass="55322">MRWTLRIDGGPKRVNHAAIAIGDRIYSFGGYCSGDVLCKNAPIDVHVLDTVTFRWHKIPENPPYDYVKEYHRAVAAQRAVTLADEYSDEIPIGGIMLGDVYSDDEEEYLHDGHIPARYRQRNAARDSDEESLNDDDYDFEREFLEDILDLEEVEQVPNPASKILPHPYESFPYQRYGHTVVMYGGKAYLWGGRNDEAGASDILHEYDPIKNEWSIVKINGPSPVARDGHTAVVYHDKMFVYGGFEEDPQLYSQDTFVFDFKTLQWSEFRTSGVPPQYRDFHAACVIDNRMYVFGGRCDESGAMHSNQDYYCNKLKYLDLDTGRWHEPKVGGQTPCGRRSHTLWSYNGKMYLFGGYCSIDDRHFNDLFEFDPKTNTWRKIEPRGAGPCARRRMCTVMVGNQLFLFGGTMPMNRSKQQQLMDLSDLYVLDFCPSLFTLAACTVLKYRINEVFAYALPVHVKDQLACMSKPNKISSLCTRHDAMG</sequence>
<keyword evidence="1" id="KW-0880">Kelch repeat</keyword>
<dbReference type="Pfam" id="PF01344">
    <property type="entry name" value="Kelch_1"/>
    <property type="match status" value="1"/>
</dbReference>
<evidence type="ECO:0000313" key="3">
    <source>
        <dbReference type="WBParaSite" id="ACRNAN_scaffold340.g26930.t1"/>
    </source>
</evidence>
<dbReference type="Gene3D" id="2.120.10.80">
    <property type="entry name" value="Kelch-type beta propeller"/>
    <property type="match status" value="3"/>
</dbReference>
<dbReference type="WBParaSite" id="ACRNAN_scaffold340.g26930.t1">
    <property type="protein sequence ID" value="ACRNAN_scaffold340.g26930.t1"/>
    <property type="gene ID" value="ACRNAN_scaffold340.g26930"/>
</dbReference>
<accession>A0A914DQC8</accession>
<dbReference type="Pfam" id="PF24681">
    <property type="entry name" value="Kelch_KLHDC2_KLHL20_DRC7"/>
    <property type="match status" value="1"/>
</dbReference>
<dbReference type="InterPro" id="IPR052637">
    <property type="entry name" value="KLHDC3-like"/>
</dbReference>